<dbReference type="AlphaFoldDB" id="A0A346Y6W6"/>
<sequence>MRGWSHHAIDPDTGTTHMTRTTTLTATLMALLIAVASLAAPAHAQEIVEGPYDYAAAYTDAENGMSAAREGLSRGPLTGGHEDLRAVAEVWAERAANGAPDPVDVTEVPDAANAYGGLFHRDFNRADGQQGFRDAVYDATASTGVPYAEDGLDSHGVGAVVVTPSPVHPDFQDRVYVAYVVRETEAGATPGPDPEPEPEPQRRPPFRVLEADPAAAAVGLAKMTWPSLHSAAHAVLSRDDVFADSLAGSPLAGDGPVLFTGTDQLDAVTAEFLTDWFPAGATVYLLGGEAALSPAVEQAVADLGLVPVRLAGSGRVETALAIARHAVELYGPPDRVLVARADDWADSIAVASRAAATGQPVVLTPTDRVPDAVVDFVVSSGGLPTVLGGTAAVSQQAADQLGAHDRVAGATRDETALAVAESLWGLETGGVAELFVIDGDMADGWAWGLAAAARQASRDAALVMIRGEHVPASTAGTAAYCLPVTIVGDYTVIAEVMDSMFTQEC</sequence>
<dbReference type="InterPro" id="IPR051922">
    <property type="entry name" value="Bact_Sporulation_Assoc"/>
</dbReference>
<dbReference type="Pfam" id="PF04122">
    <property type="entry name" value="CW_binding_2"/>
    <property type="match status" value="3"/>
</dbReference>
<dbReference type="InterPro" id="IPR007253">
    <property type="entry name" value="Cell_wall-bd_2"/>
</dbReference>
<gene>
    <name evidence="3" type="ORF">DVS28_b0473</name>
</gene>
<evidence type="ECO:0000256" key="2">
    <source>
        <dbReference type="SAM" id="SignalP"/>
    </source>
</evidence>
<feature type="region of interest" description="Disordered" evidence="1">
    <location>
        <begin position="186"/>
        <end position="205"/>
    </location>
</feature>
<name>A0A346Y6W6_9ACTN</name>
<geneLocation type="plasmid" evidence="4">
    <name>pedy32-46i</name>
</geneLocation>
<dbReference type="Proteomes" id="UP000264006">
    <property type="component" value="Plasmid pEDY32-46I"/>
</dbReference>
<proteinExistence type="predicted"/>
<organism evidence="3 4">
    <name type="scientific">Euzebya pacifica</name>
    <dbReference type="NCBI Taxonomy" id="1608957"/>
    <lineage>
        <taxon>Bacteria</taxon>
        <taxon>Bacillati</taxon>
        <taxon>Actinomycetota</taxon>
        <taxon>Nitriliruptoria</taxon>
        <taxon>Euzebyales</taxon>
    </lineage>
</organism>
<evidence type="ECO:0008006" key="5">
    <source>
        <dbReference type="Google" id="ProtNLM"/>
    </source>
</evidence>
<protein>
    <recommendedName>
        <fullName evidence="5">Cell wall binding repeat 2</fullName>
    </recommendedName>
</protein>
<dbReference type="PANTHER" id="PTHR30032">
    <property type="entry name" value="N-ACETYLMURAMOYL-L-ALANINE AMIDASE-RELATED"/>
    <property type="match status" value="1"/>
</dbReference>
<accession>A0A346Y6W6</accession>
<keyword evidence="4" id="KW-1185">Reference proteome</keyword>
<feature type="signal peptide" evidence="2">
    <location>
        <begin position="1"/>
        <end position="44"/>
    </location>
</feature>
<evidence type="ECO:0000313" key="3">
    <source>
        <dbReference type="EMBL" id="AXV10213.1"/>
    </source>
</evidence>
<keyword evidence="3" id="KW-0614">Plasmid</keyword>
<dbReference type="EMBL" id="CP031166">
    <property type="protein sequence ID" value="AXV10213.1"/>
    <property type="molecule type" value="Genomic_DNA"/>
</dbReference>
<reference evidence="3 4" key="1">
    <citation type="submission" date="2018-09" db="EMBL/GenBank/DDBJ databases">
        <title>Complete genome sequence of Euzebya sp. DY32-46 isolated from seawater of Pacific Ocean.</title>
        <authorList>
            <person name="Xu L."/>
            <person name="Wu Y.-H."/>
            <person name="Xu X.-W."/>
        </authorList>
    </citation>
    <scope>NUCLEOTIDE SEQUENCE [LARGE SCALE GENOMIC DNA]</scope>
    <source>
        <strain evidence="3 4">DY32-46</strain>
        <plasmid evidence="4">pedy32-46i</plasmid>
    </source>
</reference>
<evidence type="ECO:0000256" key="1">
    <source>
        <dbReference type="SAM" id="MobiDB-lite"/>
    </source>
</evidence>
<dbReference type="KEGG" id="euz:DVS28_b0473"/>
<keyword evidence="2" id="KW-0732">Signal</keyword>
<feature type="chain" id="PRO_5038624098" description="Cell wall binding repeat 2" evidence="2">
    <location>
        <begin position="45"/>
        <end position="505"/>
    </location>
</feature>
<dbReference type="PANTHER" id="PTHR30032:SF8">
    <property type="entry name" value="GERMINATION-SPECIFIC N-ACETYLMURAMOYL-L-ALANINE AMIDASE"/>
    <property type="match status" value="1"/>
</dbReference>
<evidence type="ECO:0000313" key="4">
    <source>
        <dbReference type="Proteomes" id="UP000264006"/>
    </source>
</evidence>